<evidence type="ECO:0000313" key="2">
    <source>
        <dbReference type="Proteomes" id="UP000011761"/>
    </source>
</evidence>
<accession>M2NKL8</accession>
<proteinExistence type="predicted"/>
<organism evidence="1 2">
    <name type="scientific">Baudoinia panamericana (strain UAMH 10762)</name>
    <name type="common">Angels' share fungus</name>
    <name type="synonym">Baudoinia compniacensis (strain UAMH 10762)</name>
    <dbReference type="NCBI Taxonomy" id="717646"/>
    <lineage>
        <taxon>Eukaryota</taxon>
        <taxon>Fungi</taxon>
        <taxon>Dikarya</taxon>
        <taxon>Ascomycota</taxon>
        <taxon>Pezizomycotina</taxon>
        <taxon>Dothideomycetes</taxon>
        <taxon>Dothideomycetidae</taxon>
        <taxon>Mycosphaerellales</taxon>
        <taxon>Teratosphaeriaceae</taxon>
        <taxon>Baudoinia</taxon>
    </lineage>
</organism>
<dbReference type="HOGENOM" id="CLU_1948443_0_0_1"/>
<name>M2NKL8_BAUPA</name>
<gene>
    <name evidence="1" type="ORF">BAUCODRAFT_345440</name>
</gene>
<dbReference type="Proteomes" id="UP000011761">
    <property type="component" value="Unassembled WGS sequence"/>
</dbReference>
<evidence type="ECO:0000313" key="1">
    <source>
        <dbReference type="EMBL" id="EMC99680.1"/>
    </source>
</evidence>
<dbReference type="GeneID" id="19112443"/>
<protein>
    <submittedName>
        <fullName evidence="1">Uncharacterized protein</fullName>
    </submittedName>
</protein>
<dbReference type="EMBL" id="KB445551">
    <property type="protein sequence ID" value="EMC99680.1"/>
    <property type="molecule type" value="Genomic_DNA"/>
</dbReference>
<dbReference type="AlphaFoldDB" id="M2NKL8"/>
<keyword evidence="2" id="KW-1185">Reference proteome</keyword>
<dbReference type="RefSeq" id="XP_007673277.1">
    <property type="nucleotide sequence ID" value="XM_007675087.1"/>
</dbReference>
<reference evidence="1 2" key="1">
    <citation type="journal article" date="2012" name="PLoS Pathog.">
        <title>Diverse lifestyles and strategies of plant pathogenesis encoded in the genomes of eighteen Dothideomycetes fungi.</title>
        <authorList>
            <person name="Ohm R.A."/>
            <person name="Feau N."/>
            <person name="Henrissat B."/>
            <person name="Schoch C.L."/>
            <person name="Horwitz B.A."/>
            <person name="Barry K.W."/>
            <person name="Condon B.J."/>
            <person name="Copeland A.C."/>
            <person name="Dhillon B."/>
            <person name="Glaser F."/>
            <person name="Hesse C.N."/>
            <person name="Kosti I."/>
            <person name="LaButti K."/>
            <person name="Lindquist E.A."/>
            <person name="Lucas S."/>
            <person name="Salamov A.A."/>
            <person name="Bradshaw R.E."/>
            <person name="Ciuffetti L."/>
            <person name="Hamelin R.C."/>
            <person name="Kema G.H.J."/>
            <person name="Lawrence C."/>
            <person name="Scott J.A."/>
            <person name="Spatafora J.W."/>
            <person name="Turgeon B.G."/>
            <person name="de Wit P.J.G.M."/>
            <person name="Zhong S."/>
            <person name="Goodwin S.B."/>
            <person name="Grigoriev I.V."/>
        </authorList>
    </citation>
    <scope>NUCLEOTIDE SEQUENCE [LARGE SCALE GENOMIC DNA]</scope>
    <source>
        <strain evidence="1 2">UAMH 10762</strain>
    </source>
</reference>
<sequence>MSVRQGDDPRVVGTNITQASSQSMTWLHRGVTEQRCGTTIQSGVPSSSFTIPCSQVSAGSRWLPAIVRYCLLFIRTRVMWRLEEATRSSMRATFPQDCAGALEVYLRRSALAAGLCKRKTKPRQASQAH</sequence>
<dbReference type="KEGG" id="bcom:BAUCODRAFT_345440"/>